<gene>
    <name evidence="2" type="ORF">E1898_00830</name>
</gene>
<evidence type="ECO:0000259" key="1">
    <source>
        <dbReference type="Pfam" id="PF14065"/>
    </source>
</evidence>
<sequence length="191" mass="21122">MIDTLLAHVRELLNQNFKNQYGFTDNKVVVSSLLDNSGAIPAELEDRVICFLLSVEEETTLRNKSPRQSGGGSGFLDKSSPLFLNLHLVFCANFKSKNYLEGLNYISQILSFFQHQKVMNPGSIPGMSKRVEKITFELCNLNYDNISQVWSAIGSKLLPSVIYKVGLVVFDDTPIKGITPAISSTGAENSN</sequence>
<dbReference type="EMBL" id="SMUW01000018">
    <property type="protein sequence ID" value="TDK50616.1"/>
    <property type="molecule type" value="Genomic_DNA"/>
</dbReference>
<dbReference type="AlphaFoldDB" id="A0A4R5VE14"/>
<dbReference type="RefSeq" id="WP_133389464.1">
    <property type="nucleotide sequence ID" value="NZ_SMUW01000018.1"/>
</dbReference>
<organism evidence="2 3">
    <name type="scientific">Algoriphagus formosus</name>
    <dbReference type="NCBI Taxonomy" id="2007308"/>
    <lineage>
        <taxon>Bacteria</taxon>
        <taxon>Pseudomonadati</taxon>
        <taxon>Bacteroidota</taxon>
        <taxon>Cytophagia</taxon>
        <taxon>Cytophagales</taxon>
        <taxon>Cyclobacteriaceae</taxon>
        <taxon>Algoriphagus</taxon>
    </lineage>
</organism>
<evidence type="ECO:0000313" key="2">
    <source>
        <dbReference type="EMBL" id="TDK50616.1"/>
    </source>
</evidence>
<reference evidence="2 3" key="1">
    <citation type="submission" date="2019-03" db="EMBL/GenBank/DDBJ databases">
        <title>Algoriphagus aquimaris sp. nov., isolated form marine sediment in Pohang, Korea.</title>
        <authorList>
            <person name="Kim J."/>
            <person name="Yoon S.-H."/>
            <person name="Lee S.-S."/>
        </authorList>
    </citation>
    <scope>NUCLEOTIDE SEQUENCE [LARGE SCALE GENOMIC DNA]</scope>
    <source>
        <strain evidence="2 3">F21</strain>
    </source>
</reference>
<dbReference type="Pfam" id="PF14065">
    <property type="entry name" value="Pvc16_N"/>
    <property type="match status" value="1"/>
</dbReference>
<feature type="domain" description="Pvc16 N-terminal" evidence="1">
    <location>
        <begin position="7"/>
        <end position="183"/>
    </location>
</feature>
<keyword evidence="3" id="KW-1185">Reference proteome</keyword>
<dbReference type="InterPro" id="IPR025351">
    <property type="entry name" value="Pvc16_N"/>
</dbReference>
<dbReference type="Proteomes" id="UP000295438">
    <property type="component" value="Unassembled WGS sequence"/>
</dbReference>
<protein>
    <submittedName>
        <fullName evidence="2">DUF4255 domain-containing protein</fullName>
    </submittedName>
</protein>
<proteinExistence type="predicted"/>
<name>A0A4R5VE14_9BACT</name>
<evidence type="ECO:0000313" key="3">
    <source>
        <dbReference type="Proteomes" id="UP000295438"/>
    </source>
</evidence>
<accession>A0A4R5VE14</accession>
<comment type="caution">
    <text evidence="2">The sequence shown here is derived from an EMBL/GenBank/DDBJ whole genome shotgun (WGS) entry which is preliminary data.</text>
</comment>